<keyword evidence="11" id="KW-1185">Reference proteome</keyword>
<dbReference type="GO" id="GO:0016020">
    <property type="term" value="C:membrane"/>
    <property type="evidence" value="ECO:0007669"/>
    <property type="project" value="GOC"/>
</dbReference>
<evidence type="ECO:0000256" key="5">
    <source>
        <dbReference type="ARBA" id="ARBA00022556"/>
    </source>
</evidence>
<gene>
    <name evidence="10" type="ORF">HMPREF1705_02899</name>
</gene>
<keyword evidence="7" id="KW-0808">Transferase</keyword>
<dbReference type="GO" id="GO:0009245">
    <property type="term" value="P:lipid A biosynthetic process"/>
    <property type="evidence" value="ECO:0007669"/>
    <property type="project" value="UniProtKB-KW"/>
</dbReference>
<evidence type="ECO:0000313" key="10">
    <source>
        <dbReference type="EMBL" id="KRT35658.1"/>
    </source>
</evidence>
<dbReference type="GO" id="GO:0008915">
    <property type="term" value="F:lipid-A-disaccharide synthase activity"/>
    <property type="evidence" value="ECO:0007669"/>
    <property type="project" value="UniProtKB-EC"/>
</dbReference>
<reference evidence="11" key="1">
    <citation type="submission" date="2012-09" db="EMBL/GenBank/DDBJ databases">
        <authorList>
            <person name="Weinstock G."/>
            <person name="Sodergren E."/>
            <person name="Clifton S."/>
            <person name="Fulton L."/>
            <person name="Fulton B."/>
            <person name="Courtney L."/>
            <person name="Fronick C."/>
            <person name="Harrison M."/>
            <person name="Strong C."/>
            <person name="Farmer C."/>
            <person name="Delehaunty K."/>
            <person name="Markovic C."/>
            <person name="Hall O."/>
            <person name="Minx P."/>
            <person name="Tomlinson C."/>
            <person name="Mitreva M."/>
            <person name="Nelson J."/>
            <person name="Hou S."/>
            <person name="Wollam A."/>
            <person name="Pepin K.H."/>
            <person name="Johnson M."/>
            <person name="Bhonagiri V."/>
            <person name="Nash W.E."/>
            <person name="Suruliraj S."/>
            <person name="Warren W."/>
            <person name="Chinwalla A."/>
            <person name="Mardis E.R."/>
            <person name="Wilson R.K."/>
        </authorList>
    </citation>
    <scope>NUCLEOTIDE SEQUENCE [LARGE SCALE GENOMIC DNA]</scope>
    <source>
        <strain evidence="11">OS1</strain>
    </source>
</reference>
<keyword evidence="6" id="KW-0328">Glycosyltransferase</keyword>
<dbReference type="SUPFAM" id="SSF53756">
    <property type="entry name" value="UDP-Glycosyltransferase/glycogen phosphorylase"/>
    <property type="match status" value="1"/>
</dbReference>
<sequence length="368" mass="41241">MKYVYILSNGPGELWDWARPVAYELVKNEIKPLLWLLPCQYASGMERACAELIPFHDVIGPYNWAKTFAEMRKAKDVGLVMQLGGDLIFGRFLSKTSGAKLFCYTYGKKRGLPKCSKVFTAYEVMARSIKGDGVCPHVIGDLVADSLKLNSVPFGGDELSPKGSSSSRRVAFFPGSRFSIRRKALPFLHEVYLYLKSVMDVEVVTLLSPFSLNDEVYAWKEAGLNPRRQPASTVLKGVDLALTQPGTNTLELLYLKVPTLVAVPYAFLSDIPFSGFKGALLRLPWIKGRVFDLLSRKRGMLSWPNKILGRELMPELVGDFTPKQIAEAMARFLKDDTWLKETSAYMDRFSPAKGASKKMVEEIKQCLV</sequence>
<name>A0A0T5XBF6_9BACT</name>
<evidence type="ECO:0000256" key="4">
    <source>
        <dbReference type="ARBA" id="ARBA00022516"/>
    </source>
</evidence>
<dbReference type="STRING" id="592015.HMPREF1705_02899"/>
<dbReference type="PANTHER" id="PTHR30372:SF4">
    <property type="entry name" value="LIPID-A-DISACCHARIDE SYNTHASE, MITOCHONDRIAL-RELATED"/>
    <property type="match status" value="1"/>
</dbReference>
<dbReference type="EC" id="2.4.1.182" evidence="2"/>
<evidence type="ECO:0000256" key="9">
    <source>
        <dbReference type="ARBA" id="ARBA00048975"/>
    </source>
</evidence>
<dbReference type="Proteomes" id="UP000005273">
    <property type="component" value="Unassembled WGS sequence"/>
</dbReference>
<dbReference type="RefSeq" id="WP_009201637.1">
    <property type="nucleotide sequence ID" value="NZ_ACJX03000001.1"/>
</dbReference>
<dbReference type="GO" id="GO:0005543">
    <property type="term" value="F:phospholipid binding"/>
    <property type="evidence" value="ECO:0007669"/>
    <property type="project" value="TreeGrafter"/>
</dbReference>
<evidence type="ECO:0000313" key="11">
    <source>
        <dbReference type="Proteomes" id="UP000005273"/>
    </source>
</evidence>
<keyword evidence="5" id="KW-0441">Lipid A biosynthesis</keyword>
<evidence type="ECO:0000256" key="1">
    <source>
        <dbReference type="ARBA" id="ARBA00002056"/>
    </source>
</evidence>
<comment type="catalytic activity">
    <reaction evidence="9">
        <text>a lipid X + a UDP-2-N,3-O-bis[(3R)-3-hydroxyacyl]-alpha-D-glucosamine = a lipid A disaccharide + UDP + H(+)</text>
        <dbReference type="Rhea" id="RHEA:67828"/>
        <dbReference type="ChEBI" id="CHEBI:15378"/>
        <dbReference type="ChEBI" id="CHEBI:58223"/>
        <dbReference type="ChEBI" id="CHEBI:137748"/>
        <dbReference type="ChEBI" id="CHEBI:176338"/>
        <dbReference type="ChEBI" id="CHEBI:176343"/>
        <dbReference type="EC" id="2.4.1.182"/>
    </reaction>
</comment>
<evidence type="ECO:0000256" key="7">
    <source>
        <dbReference type="ARBA" id="ARBA00022679"/>
    </source>
</evidence>
<comment type="caution">
    <text evidence="10">The sequence shown here is derived from an EMBL/GenBank/DDBJ whole genome shotgun (WGS) entry which is preliminary data.</text>
</comment>
<keyword evidence="4" id="KW-0444">Lipid biosynthesis</keyword>
<dbReference type="AlphaFoldDB" id="A0A0T5XBF6"/>
<dbReference type="PANTHER" id="PTHR30372">
    <property type="entry name" value="LIPID-A-DISACCHARIDE SYNTHASE"/>
    <property type="match status" value="1"/>
</dbReference>
<accession>A0A0T5XBF6</accession>
<keyword evidence="8" id="KW-0443">Lipid metabolism</keyword>
<comment type="function">
    <text evidence="1">Condensation of UDP-2,3-diacylglucosamine and 2,3-diacylglucosamine-1-phosphate to form lipid A disaccharide, a precursor of lipid A, a phosphorylated glycolipid that anchors the lipopolysaccharide to the outer membrane of the cell.</text>
</comment>
<dbReference type="OrthoDB" id="2007at2"/>
<protein>
    <recommendedName>
        <fullName evidence="3">Lipid-A-disaccharide synthase</fullName>
        <ecNumber evidence="2">2.4.1.182</ecNumber>
    </recommendedName>
</protein>
<dbReference type="EMBL" id="ACJX03000001">
    <property type="protein sequence ID" value="KRT35658.1"/>
    <property type="molecule type" value="Genomic_DNA"/>
</dbReference>
<evidence type="ECO:0000256" key="3">
    <source>
        <dbReference type="ARBA" id="ARBA00020902"/>
    </source>
</evidence>
<evidence type="ECO:0000256" key="8">
    <source>
        <dbReference type="ARBA" id="ARBA00023098"/>
    </source>
</evidence>
<dbReference type="InterPro" id="IPR003835">
    <property type="entry name" value="Glyco_trans_19"/>
</dbReference>
<proteinExistence type="predicted"/>
<organism evidence="10 11">
    <name type="scientific">Acetomicrobium hydrogeniformans ATCC BAA-1850</name>
    <dbReference type="NCBI Taxonomy" id="592015"/>
    <lineage>
        <taxon>Bacteria</taxon>
        <taxon>Thermotogati</taxon>
        <taxon>Synergistota</taxon>
        <taxon>Synergistia</taxon>
        <taxon>Synergistales</taxon>
        <taxon>Acetomicrobiaceae</taxon>
        <taxon>Acetomicrobium</taxon>
    </lineage>
</organism>
<dbReference type="eggNOG" id="COG0763">
    <property type="taxonomic scope" value="Bacteria"/>
</dbReference>
<evidence type="ECO:0000256" key="2">
    <source>
        <dbReference type="ARBA" id="ARBA00012687"/>
    </source>
</evidence>
<evidence type="ECO:0000256" key="6">
    <source>
        <dbReference type="ARBA" id="ARBA00022676"/>
    </source>
</evidence>